<dbReference type="SMART" id="SM00422">
    <property type="entry name" value="HTH_MERR"/>
    <property type="match status" value="1"/>
</dbReference>
<dbReference type="EMBL" id="FMUB01000007">
    <property type="protein sequence ID" value="SCX24397.1"/>
    <property type="molecule type" value="Genomic_DNA"/>
</dbReference>
<dbReference type="PROSITE" id="PS50937">
    <property type="entry name" value="HTH_MERR_2"/>
    <property type="match status" value="1"/>
</dbReference>
<dbReference type="RefSeq" id="WP_090359415.1">
    <property type="nucleotide sequence ID" value="NZ_FMUB01000007.1"/>
</dbReference>
<dbReference type="STRING" id="1502745.SAMN02799620_03675"/>
<dbReference type="CDD" id="cd01282">
    <property type="entry name" value="HTH_MerR-like_sg3"/>
    <property type="match status" value="1"/>
</dbReference>
<reference evidence="4" key="1">
    <citation type="submission" date="2016-10" db="EMBL/GenBank/DDBJ databases">
        <authorList>
            <person name="Varghese N."/>
            <person name="Submissions S."/>
        </authorList>
    </citation>
    <scope>NUCLEOTIDE SEQUENCE [LARGE SCALE GENOMIC DNA]</scope>
    <source>
        <strain evidence="4">UNC267MFSha1.1M11</strain>
    </source>
</reference>
<dbReference type="PANTHER" id="PTHR30204:SF93">
    <property type="entry name" value="HTH MERR-TYPE DOMAIN-CONTAINING PROTEIN"/>
    <property type="match status" value="1"/>
</dbReference>
<dbReference type="Proteomes" id="UP000199707">
    <property type="component" value="Unassembled WGS sequence"/>
</dbReference>
<protein>
    <submittedName>
        <fullName evidence="3">DNA-binding transcriptional regulator, MerR family</fullName>
    </submittedName>
</protein>
<dbReference type="GO" id="GO:0003677">
    <property type="term" value="F:DNA binding"/>
    <property type="evidence" value="ECO:0007669"/>
    <property type="project" value="UniProtKB-KW"/>
</dbReference>
<sequence>MRIGELARRCDVSPRSLRYYEEQHLLQSDRHSNGYRDYPESAVESVKRIRALIDAGFSADTIRKVLPCMNGDDLDMCPQVAAVIRETLRAIDGQLRDLDAKRSKVTALLSGQGLPSSAIQSARNAK</sequence>
<dbReference type="SUPFAM" id="SSF46955">
    <property type="entry name" value="Putative DNA-binding domain"/>
    <property type="match status" value="1"/>
</dbReference>
<dbReference type="InterPro" id="IPR009061">
    <property type="entry name" value="DNA-bd_dom_put_sf"/>
</dbReference>
<name>A0A1G4WJZ7_9MYCO</name>
<gene>
    <name evidence="3" type="ORF">SAMN02799620_03675</name>
</gene>
<keyword evidence="1 3" id="KW-0238">DNA-binding</keyword>
<proteinExistence type="predicted"/>
<evidence type="ECO:0000313" key="3">
    <source>
        <dbReference type="EMBL" id="SCX24397.1"/>
    </source>
</evidence>
<dbReference type="GO" id="GO:0003700">
    <property type="term" value="F:DNA-binding transcription factor activity"/>
    <property type="evidence" value="ECO:0007669"/>
    <property type="project" value="InterPro"/>
</dbReference>
<accession>A0A1G4WJZ7</accession>
<evidence type="ECO:0000313" key="4">
    <source>
        <dbReference type="Proteomes" id="UP000199707"/>
    </source>
</evidence>
<feature type="domain" description="HTH merR-type" evidence="2">
    <location>
        <begin position="1"/>
        <end position="68"/>
    </location>
</feature>
<dbReference type="InterPro" id="IPR047057">
    <property type="entry name" value="MerR_fam"/>
</dbReference>
<dbReference type="PRINTS" id="PR00040">
    <property type="entry name" value="HTHMERR"/>
</dbReference>
<dbReference type="PANTHER" id="PTHR30204">
    <property type="entry name" value="REDOX-CYCLING DRUG-SENSING TRANSCRIPTIONAL ACTIVATOR SOXR"/>
    <property type="match status" value="1"/>
</dbReference>
<evidence type="ECO:0000256" key="1">
    <source>
        <dbReference type="ARBA" id="ARBA00023125"/>
    </source>
</evidence>
<dbReference type="Gene3D" id="1.10.1660.10">
    <property type="match status" value="1"/>
</dbReference>
<organism evidence="3 4">
    <name type="scientific">Mycolicibacterium fluoranthenivorans</name>
    <dbReference type="NCBI Taxonomy" id="258505"/>
    <lineage>
        <taxon>Bacteria</taxon>
        <taxon>Bacillati</taxon>
        <taxon>Actinomycetota</taxon>
        <taxon>Actinomycetes</taxon>
        <taxon>Mycobacteriales</taxon>
        <taxon>Mycobacteriaceae</taxon>
        <taxon>Mycolicibacterium</taxon>
    </lineage>
</organism>
<dbReference type="Pfam" id="PF13411">
    <property type="entry name" value="MerR_1"/>
    <property type="match status" value="1"/>
</dbReference>
<evidence type="ECO:0000259" key="2">
    <source>
        <dbReference type="PROSITE" id="PS50937"/>
    </source>
</evidence>
<dbReference type="AlphaFoldDB" id="A0A1G4WJZ7"/>
<dbReference type="PROSITE" id="PS00552">
    <property type="entry name" value="HTH_MERR_1"/>
    <property type="match status" value="1"/>
</dbReference>
<dbReference type="InterPro" id="IPR000551">
    <property type="entry name" value="MerR-type_HTH_dom"/>
</dbReference>